<name>A0A917Z0D6_9ACTN</name>
<dbReference type="RefSeq" id="WP_225262945.1">
    <property type="nucleotide sequence ID" value="NZ_BMNH01000010.1"/>
</dbReference>
<reference evidence="1" key="1">
    <citation type="journal article" date="2014" name="Int. J. Syst. Evol. Microbiol.">
        <title>Complete genome sequence of Corynebacterium casei LMG S-19264T (=DSM 44701T), isolated from a smear-ripened cheese.</title>
        <authorList>
            <consortium name="US DOE Joint Genome Institute (JGI-PGF)"/>
            <person name="Walter F."/>
            <person name="Albersmeier A."/>
            <person name="Kalinowski J."/>
            <person name="Ruckert C."/>
        </authorList>
    </citation>
    <scope>NUCLEOTIDE SEQUENCE</scope>
    <source>
        <strain evidence="1">CGMCC 4.7368</strain>
    </source>
</reference>
<sequence length="249" mass="26907">MIDRVAVDGRPGDAADLGLAMAARYGHFTAMQVRRGRVRGLDLHLDRLEEANAELFGVPLDRELVLASVRAALGGEPDASVRVIVAERGGVRVIATATPPAEAATTPRAVVSAAYRRFLPHLKHLGGFPQLHLGERARAAGYDEALLVGPDGRISEGAITNLGCFDGERIVWPDAPMLRGVTMRLLERGLPSVRRPLTVAELPAHRAVFLANSIGVVPVGRVDDLTLKVNEEIMARLIGRYEETPWDPI</sequence>
<evidence type="ECO:0000313" key="2">
    <source>
        <dbReference type="Proteomes" id="UP000646523"/>
    </source>
</evidence>
<gene>
    <name evidence="1" type="ORF">GCM10012289_36790</name>
</gene>
<dbReference type="Gene3D" id="3.30.470.10">
    <property type="match status" value="1"/>
</dbReference>
<keyword evidence="2" id="KW-1185">Reference proteome</keyword>
<dbReference type="InterPro" id="IPR036038">
    <property type="entry name" value="Aminotransferase-like"/>
</dbReference>
<dbReference type="InterPro" id="IPR043131">
    <property type="entry name" value="BCAT-like_N"/>
</dbReference>
<dbReference type="EMBL" id="BMNH01000010">
    <property type="protein sequence ID" value="GGO71325.1"/>
    <property type="molecule type" value="Genomic_DNA"/>
</dbReference>
<dbReference type="GO" id="GO:0003824">
    <property type="term" value="F:catalytic activity"/>
    <property type="evidence" value="ECO:0007669"/>
    <property type="project" value="InterPro"/>
</dbReference>
<proteinExistence type="predicted"/>
<dbReference type="AlphaFoldDB" id="A0A917Z0D6"/>
<evidence type="ECO:0008006" key="3">
    <source>
        <dbReference type="Google" id="ProtNLM"/>
    </source>
</evidence>
<evidence type="ECO:0000313" key="1">
    <source>
        <dbReference type="EMBL" id="GGO71325.1"/>
    </source>
</evidence>
<organism evidence="1 2">
    <name type="scientific">Nonomuraea cavernae</name>
    <dbReference type="NCBI Taxonomy" id="2045107"/>
    <lineage>
        <taxon>Bacteria</taxon>
        <taxon>Bacillati</taxon>
        <taxon>Actinomycetota</taxon>
        <taxon>Actinomycetes</taxon>
        <taxon>Streptosporangiales</taxon>
        <taxon>Streptosporangiaceae</taxon>
        <taxon>Nonomuraea</taxon>
    </lineage>
</organism>
<dbReference type="InterPro" id="IPR043132">
    <property type="entry name" value="BCAT-like_C"/>
</dbReference>
<dbReference type="NCBIfam" id="NF006734">
    <property type="entry name" value="PRK09266.1"/>
    <property type="match status" value="1"/>
</dbReference>
<dbReference type="Gene3D" id="3.20.10.10">
    <property type="entry name" value="D-amino Acid Aminotransferase, subunit A, domain 2"/>
    <property type="match status" value="1"/>
</dbReference>
<reference evidence="1" key="2">
    <citation type="submission" date="2020-09" db="EMBL/GenBank/DDBJ databases">
        <authorList>
            <person name="Sun Q."/>
            <person name="Zhou Y."/>
        </authorList>
    </citation>
    <scope>NUCLEOTIDE SEQUENCE</scope>
    <source>
        <strain evidence="1">CGMCC 4.7368</strain>
    </source>
</reference>
<dbReference type="SUPFAM" id="SSF56752">
    <property type="entry name" value="D-aminoacid aminotransferase-like PLP-dependent enzymes"/>
    <property type="match status" value="1"/>
</dbReference>
<dbReference type="InterPro" id="IPR001544">
    <property type="entry name" value="Aminotrans_IV"/>
</dbReference>
<dbReference type="Pfam" id="PF01063">
    <property type="entry name" value="Aminotran_4"/>
    <property type="match status" value="1"/>
</dbReference>
<dbReference type="Proteomes" id="UP000646523">
    <property type="component" value="Unassembled WGS sequence"/>
</dbReference>
<accession>A0A917Z0D6</accession>
<comment type="caution">
    <text evidence="1">The sequence shown here is derived from an EMBL/GenBank/DDBJ whole genome shotgun (WGS) entry which is preliminary data.</text>
</comment>
<protein>
    <recommendedName>
        <fullName evidence="3">Class IV aminotransferase</fullName>
    </recommendedName>
</protein>